<comment type="caution">
    <text evidence="1">The sequence shown here is derived from an EMBL/GenBank/DDBJ whole genome shotgun (WGS) entry which is preliminary data.</text>
</comment>
<accession>A0A835YVC8</accession>
<sequence>MGKSGLEKRHGARTLIIIGAAATAAAAHRREALAGGAQFWVRTRAAPRAALQTGEEWFGIGASGERACLASPFRWETVRAVVSHGTYALRLGVLCVGPRGEGEHTEQVTARMCAARDDLRNAATHMRARSGALASASRPAASALQ</sequence>
<dbReference type="EMBL" id="JAFCMP010000334">
    <property type="protein sequence ID" value="KAG5181363.1"/>
    <property type="molecule type" value="Genomic_DNA"/>
</dbReference>
<protein>
    <submittedName>
        <fullName evidence="1">Uncharacterized protein</fullName>
    </submittedName>
</protein>
<dbReference type="Proteomes" id="UP000664859">
    <property type="component" value="Unassembled WGS sequence"/>
</dbReference>
<reference evidence="1" key="1">
    <citation type="submission" date="2021-02" db="EMBL/GenBank/DDBJ databases">
        <title>First Annotated Genome of the Yellow-green Alga Tribonema minus.</title>
        <authorList>
            <person name="Mahan K.M."/>
        </authorList>
    </citation>
    <scope>NUCLEOTIDE SEQUENCE</scope>
    <source>
        <strain evidence="1">UTEX B ZZ1240</strain>
    </source>
</reference>
<proteinExistence type="predicted"/>
<organism evidence="1 2">
    <name type="scientific">Tribonema minus</name>
    <dbReference type="NCBI Taxonomy" id="303371"/>
    <lineage>
        <taxon>Eukaryota</taxon>
        <taxon>Sar</taxon>
        <taxon>Stramenopiles</taxon>
        <taxon>Ochrophyta</taxon>
        <taxon>PX clade</taxon>
        <taxon>Xanthophyceae</taxon>
        <taxon>Tribonematales</taxon>
        <taxon>Tribonemataceae</taxon>
        <taxon>Tribonema</taxon>
    </lineage>
</organism>
<evidence type="ECO:0000313" key="2">
    <source>
        <dbReference type="Proteomes" id="UP000664859"/>
    </source>
</evidence>
<name>A0A835YVC8_9STRA</name>
<keyword evidence="2" id="KW-1185">Reference proteome</keyword>
<dbReference type="AlphaFoldDB" id="A0A835YVC8"/>
<gene>
    <name evidence="1" type="ORF">JKP88DRAFT_273451</name>
</gene>
<evidence type="ECO:0000313" key="1">
    <source>
        <dbReference type="EMBL" id="KAG5181363.1"/>
    </source>
</evidence>